<dbReference type="InterPro" id="IPR013792">
    <property type="entry name" value="RNA3'P_cycl/enolpyr_Trfase_a/b"/>
</dbReference>
<evidence type="ECO:0000256" key="2">
    <source>
        <dbReference type="ARBA" id="ARBA00009948"/>
    </source>
</evidence>
<feature type="binding site" evidence="8">
    <location>
        <position position="347"/>
    </location>
    <ligand>
        <name>3-phosphoshikimate</name>
        <dbReference type="ChEBI" id="CHEBI:145989"/>
    </ligand>
</feature>
<evidence type="ECO:0000256" key="4">
    <source>
        <dbReference type="ARBA" id="ARBA00022605"/>
    </source>
</evidence>
<dbReference type="GO" id="GO:0009073">
    <property type="term" value="P:aromatic amino acid family biosynthetic process"/>
    <property type="evidence" value="ECO:0007669"/>
    <property type="project" value="UniProtKB-KW"/>
</dbReference>
<feature type="binding site" evidence="8">
    <location>
        <position position="22"/>
    </location>
    <ligand>
        <name>3-phosphoshikimate</name>
        <dbReference type="ChEBI" id="CHEBI:145989"/>
    </ligand>
</feature>
<comment type="caution">
    <text evidence="10">The sequence shown here is derived from an EMBL/GenBank/DDBJ whole genome shotgun (WGS) entry which is preliminary data.</text>
</comment>
<name>A0A919E4N2_9PROT</name>
<feature type="binding site" evidence="8">
    <location>
        <position position="351"/>
    </location>
    <ligand>
        <name>phosphoenolpyruvate</name>
        <dbReference type="ChEBI" id="CHEBI:58702"/>
    </ligand>
</feature>
<dbReference type="PANTHER" id="PTHR21090">
    <property type="entry name" value="AROM/DEHYDROQUINATE SYNTHASE"/>
    <property type="match status" value="1"/>
</dbReference>
<organism evidence="10 11">
    <name type="scientific">Kordiimonas sediminis</name>
    <dbReference type="NCBI Taxonomy" id="1735581"/>
    <lineage>
        <taxon>Bacteria</taxon>
        <taxon>Pseudomonadati</taxon>
        <taxon>Pseudomonadota</taxon>
        <taxon>Alphaproteobacteria</taxon>
        <taxon>Kordiimonadales</taxon>
        <taxon>Kordiimonadaceae</taxon>
        <taxon>Kordiimonas</taxon>
    </lineage>
</organism>
<comment type="function">
    <text evidence="8">Catalyzes the transfer of the enolpyruvyl moiety of phosphoenolpyruvate (PEP) to the 5-hydroxyl of shikimate-3-phosphate (S3P) to produce enolpyruvyl shikimate-3-phosphate and inorganic phosphate.</text>
</comment>
<comment type="catalytic activity">
    <reaction evidence="7">
        <text>3-phosphoshikimate + phosphoenolpyruvate = 5-O-(1-carboxyvinyl)-3-phosphoshikimate + phosphate</text>
        <dbReference type="Rhea" id="RHEA:21256"/>
        <dbReference type="ChEBI" id="CHEBI:43474"/>
        <dbReference type="ChEBI" id="CHEBI:57701"/>
        <dbReference type="ChEBI" id="CHEBI:58702"/>
        <dbReference type="ChEBI" id="CHEBI:145989"/>
        <dbReference type="EC" id="2.5.1.19"/>
    </reaction>
    <physiologicalReaction direction="left-to-right" evidence="7">
        <dbReference type="Rhea" id="RHEA:21257"/>
    </physiologicalReaction>
</comment>
<dbReference type="SUPFAM" id="SSF55205">
    <property type="entry name" value="EPT/RTPC-like"/>
    <property type="match status" value="1"/>
</dbReference>
<comment type="similarity">
    <text evidence="2 8">Belongs to the EPSP synthase family.</text>
</comment>
<feature type="binding site" evidence="8">
    <location>
        <position position="170"/>
    </location>
    <ligand>
        <name>3-phosphoshikimate</name>
        <dbReference type="ChEBI" id="CHEBI:145989"/>
    </ligand>
</feature>
<reference evidence="10" key="1">
    <citation type="journal article" date="2014" name="Int. J. Syst. Evol. Microbiol.">
        <title>Complete genome sequence of Corynebacterium casei LMG S-19264T (=DSM 44701T), isolated from a smear-ripened cheese.</title>
        <authorList>
            <consortium name="US DOE Joint Genome Institute (JGI-PGF)"/>
            <person name="Walter F."/>
            <person name="Albersmeier A."/>
            <person name="Kalinowski J."/>
            <person name="Ruckert C."/>
        </authorList>
    </citation>
    <scope>NUCLEOTIDE SEQUENCE</scope>
    <source>
        <strain evidence="10">KCTC 42590</strain>
    </source>
</reference>
<dbReference type="RefSeq" id="WP_191249887.1">
    <property type="nucleotide sequence ID" value="NZ_BNCI01000001.1"/>
</dbReference>
<gene>
    <name evidence="8 10" type="primary">aroA</name>
    <name evidence="10" type="ORF">GCM10017044_04060</name>
</gene>
<protein>
    <recommendedName>
        <fullName evidence="8">3-phosphoshikimate 1-carboxyvinyltransferase</fullName>
        <ecNumber evidence="8">2.5.1.19</ecNumber>
    </recommendedName>
    <alternativeName>
        <fullName evidence="8">5-enolpyruvylshikimate-3-phosphate synthase</fullName>
        <shortName evidence="8">EPSP synthase</shortName>
        <shortName evidence="8">EPSPS</shortName>
    </alternativeName>
</protein>
<dbReference type="PANTHER" id="PTHR21090:SF5">
    <property type="entry name" value="PENTAFUNCTIONAL AROM POLYPEPTIDE"/>
    <property type="match status" value="1"/>
</dbReference>
<feature type="binding site" evidence="8">
    <location>
        <position position="95"/>
    </location>
    <ligand>
        <name>phosphoenolpyruvate</name>
        <dbReference type="ChEBI" id="CHEBI:58702"/>
    </ligand>
</feature>
<feature type="binding site" evidence="8">
    <location>
        <position position="395"/>
    </location>
    <ligand>
        <name>phosphoenolpyruvate</name>
        <dbReference type="ChEBI" id="CHEBI:58702"/>
    </ligand>
</feature>
<comment type="pathway">
    <text evidence="1 8">Metabolic intermediate biosynthesis; chorismate biosynthesis; chorismate from D-erythrose 4-phosphate and phosphoenolpyruvate: step 6/7.</text>
</comment>
<comment type="caution">
    <text evidence="8">Lacks conserved residue(s) required for the propagation of feature annotation.</text>
</comment>
<evidence type="ECO:0000313" key="11">
    <source>
        <dbReference type="Proteomes" id="UP000630923"/>
    </source>
</evidence>
<dbReference type="InterPro" id="IPR023193">
    <property type="entry name" value="EPSP_synthase_CS"/>
</dbReference>
<dbReference type="InterPro" id="IPR001986">
    <property type="entry name" value="Enolpyruvate_Tfrase_dom"/>
</dbReference>
<dbReference type="PROSITE" id="PS00885">
    <property type="entry name" value="EPSP_SYNTHASE_2"/>
    <property type="match status" value="1"/>
</dbReference>
<feature type="binding site" evidence="8">
    <location>
        <position position="22"/>
    </location>
    <ligand>
        <name>phosphoenolpyruvate</name>
        <dbReference type="ChEBI" id="CHEBI:58702"/>
    </ligand>
</feature>
<keyword evidence="11" id="KW-1185">Reference proteome</keyword>
<dbReference type="AlphaFoldDB" id="A0A919E4N2"/>
<accession>A0A919E4N2</accession>
<keyword evidence="5 8" id="KW-0808">Transferase</keyword>
<evidence type="ECO:0000256" key="8">
    <source>
        <dbReference type="HAMAP-Rule" id="MF_00210"/>
    </source>
</evidence>
<reference evidence="10" key="2">
    <citation type="submission" date="2020-09" db="EMBL/GenBank/DDBJ databases">
        <authorList>
            <person name="Sun Q."/>
            <person name="Kim S."/>
        </authorList>
    </citation>
    <scope>NUCLEOTIDE SEQUENCE</scope>
    <source>
        <strain evidence="10">KCTC 42590</strain>
    </source>
</reference>
<dbReference type="PROSITE" id="PS00104">
    <property type="entry name" value="EPSP_SYNTHASE_1"/>
    <property type="match status" value="1"/>
</dbReference>
<dbReference type="GO" id="GO:0009423">
    <property type="term" value="P:chorismate biosynthetic process"/>
    <property type="evidence" value="ECO:0007669"/>
    <property type="project" value="UniProtKB-UniRule"/>
</dbReference>
<dbReference type="FunFam" id="3.65.10.10:FF:000005">
    <property type="entry name" value="3-phosphoshikimate 1-carboxyvinyltransferase"/>
    <property type="match status" value="1"/>
</dbReference>
<dbReference type="GO" id="GO:0005737">
    <property type="term" value="C:cytoplasm"/>
    <property type="evidence" value="ECO:0007669"/>
    <property type="project" value="UniProtKB-SubCell"/>
</dbReference>
<evidence type="ECO:0000259" key="9">
    <source>
        <dbReference type="Pfam" id="PF00275"/>
    </source>
</evidence>
<dbReference type="Gene3D" id="3.65.10.10">
    <property type="entry name" value="Enolpyruvate transferase domain"/>
    <property type="match status" value="2"/>
</dbReference>
<dbReference type="EMBL" id="BNCI01000001">
    <property type="protein sequence ID" value="GHF13269.1"/>
    <property type="molecule type" value="Genomic_DNA"/>
</dbReference>
<dbReference type="CDD" id="cd01556">
    <property type="entry name" value="EPSP_synthase"/>
    <property type="match status" value="1"/>
</dbReference>
<dbReference type="InterPro" id="IPR006264">
    <property type="entry name" value="EPSP_synthase"/>
</dbReference>
<evidence type="ECO:0000256" key="1">
    <source>
        <dbReference type="ARBA" id="ARBA00004811"/>
    </source>
</evidence>
<evidence type="ECO:0000256" key="7">
    <source>
        <dbReference type="ARBA" id="ARBA00044633"/>
    </source>
</evidence>
<keyword evidence="3 8" id="KW-0963">Cytoplasm</keyword>
<keyword evidence="6 8" id="KW-0057">Aromatic amino acid biosynthesis</keyword>
<feature type="binding site" evidence="8">
    <location>
        <position position="170"/>
    </location>
    <ligand>
        <name>phosphoenolpyruvate</name>
        <dbReference type="ChEBI" id="CHEBI:58702"/>
    </ligand>
</feature>
<dbReference type="GO" id="GO:0008652">
    <property type="term" value="P:amino acid biosynthetic process"/>
    <property type="evidence" value="ECO:0007669"/>
    <property type="project" value="UniProtKB-KW"/>
</dbReference>
<dbReference type="PIRSF" id="PIRSF000505">
    <property type="entry name" value="EPSPS"/>
    <property type="match status" value="1"/>
</dbReference>
<dbReference type="EC" id="2.5.1.19" evidence="8"/>
<dbReference type="GO" id="GO:0003866">
    <property type="term" value="F:3-phosphoshikimate 1-carboxyvinyltransferase activity"/>
    <property type="evidence" value="ECO:0007669"/>
    <property type="project" value="UniProtKB-UniRule"/>
</dbReference>
<feature type="binding site" evidence="8">
    <location>
        <position position="23"/>
    </location>
    <ligand>
        <name>3-phosphoshikimate</name>
        <dbReference type="ChEBI" id="CHEBI:145989"/>
    </ligand>
</feature>
<evidence type="ECO:0000313" key="10">
    <source>
        <dbReference type="EMBL" id="GHF13269.1"/>
    </source>
</evidence>
<dbReference type="Proteomes" id="UP000630923">
    <property type="component" value="Unassembled WGS sequence"/>
</dbReference>
<comment type="subunit">
    <text evidence="8">Monomer.</text>
</comment>
<feature type="binding site" evidence="8">
    <location>
        <position position="27"/>
    </location>
    <ligand>
        <name>3-phosphoshikimate</name>
        <dbReference type="ChEBI" id="CHEBI:145989"/>
    </ligand>
</feature>
<evidence type="ECO:0000256" key="6">
    <source>
        <dbReference type="ARBA" id="ARBA00023141"/>
    </source>
</evidence>
<feature type="binding site" evidence="8">
    <location>
        <position position="123"/>
    </location>
    <ligand>
        <name>phosphoenolpyruvate</name>
        <dbReference type="ChEBI" id="CHEBI:58702"/>
    </ligand>
</feature>
<dbReference type="HAMAP" id="MF_00210">
    <property type="entry name" value="EPSP_synth"/>
    <property type="match status" value="1"/>
</dbReference>
<feature type="active site" description="Proton acceptor" evidence="8">
    <location>
        <position position="320"/>
    </location>
</feature>
<dbReference type="Pfam" id="PF00275">
    <property type="entry name" value="EPSP_synthase"/>
    <property type="match status" value="1"/>
</dbReference>
<dbReference type="InterPro" id="IPR036968">
    <property type="entry name" value="Enolpyruvate_Tfrase_sf"/>
</dbReference>
<keyword evidence="4 8" id="KW-0028">Amino-acid biosynthesis</keyword>
<comment type="subcellular location">
    <subcellularLocation>
        <location evidence="8">Cytoplasm</location>
    </subcellularLocation>
</comment>
<feature type="binding site" evidence="8">
    <location>
        <position position="320"/>
    </location>
    <ligand>
        <name>3-phosphoshikimate</name>
        <dbReference type="ChEBI" id="CHEBI:145989"/>
    </ligand>
</feature>
<feature type="binding site" evidence="8">
    <location>
        <position position="168"/>
    </location>
    <ligand>
        <name>3-phosphoshikimate</name>
        <dbReference type="ChEBI" id="CHEBI:145989"/>
    </ligand>
</feature>
<sequence>MPKLLTSPFTAFEGQISVPGDKSISHRSIMLPALAVGESRIVGLLEGEDVLATADAMRAMGARVEKQADGSWSVWGVGVGGLTSPDKVLDFGNSGTSTRLLMGLIASHDITVMMTGDASLRSRPMSRVMNPLMSVGAQFVASEGGRLPVTEIGAKMPLPLDYTTPMASAQVKSAVLLAGLNTPGTTIVREAVSTRDHTERMLKAMGADITVEENGQGRTITLVGQPELQPISIIVPGDISSAAFILVAASIIPGADVMISHVGMNPLRTGIIAALQAMGADIDILNAKTVGGEEVADLHVRGAALKGISSLPVDPSTMIDEFPVLFCAAAVAEGESVFTGLEEMRVKESDRIAVMAAGLAANGVQVEELEDGLKVTGCGGKVPGGAEVATHLDHRIAMSFAVLGQMAVKPITIDDASPIQTSFPTFVSLMSDLGAGLSLQA</sequence>
<feature type="domain" description="Enolpyruvate transferase" evidence="9">
    <location>
        <begin position="11"/>
        <end position="428"/>
    </location>
</feature>
<proteinExistence type="inferred from homology"/>
<evidence type="ECO:0000256" key="3">
    <source>
        <dbReference type="ARBA" id="ARBA00022490"/>
    </source>
</evidence>
<evidence type="ECO:0000256" key="5">
    <source>
        <dbReference type="ARBA" id="ARBA00022679"/>
    </source>
</evidence>
<dbReference type="NCBIfam" id="TIGR01356">
    <property type="entry name" value="aroA"/>
    <property type="match status" value="1"/>
</dbReference>